<organism evidence="2 4">
    <name type="scientific">Mycobacteroides immunogenum</name>
    <dbReference type="NCBI Taxonomy" id="83262"/>
    <lineage>
        <taxon>Bacteria</taxon>
        <taxon>Bacillati</taxon>
        <taxon>Actinomycetota</taxon>
        <taxon>Actinomycetes</taxon>
        <taxon>Mycobacteriales</taxon>
        <taxon>Mycobacteriaceae</taxon>
        <taxon>Mycobacteroides</taxon>
    </lineage>
</organism>
<dbReference type="OrthoDB" id="4767574at2"/>
<feature type="compositionally biased region" description="Low complexity" evidence="1">
    <location>
        <begin position="255"/>
        <end position="280"/>
    </location>
</feature>
<dbReference type="RefSeq" id="WP_043080490.1">
    <property type="nucleotide sequence ID" value="NZ_CP011530.1"/>
</dbReference>
<feature type="compositionally biased region" description="Polar residues" evidence="1">
    <location>
        <begin position="173"/>
        <end position="184"/>
    </location>
</feature>
<proteinExistence type="predicted"/>
<keyword evidence="5" id="KW-1185">Reference proteome</keyword>
<evidence type="ECO:0000313" key="2">
    <source>
        <dbReference type="EMBL" id="KPG13070.1"/>
    </source>
</evidence>
<dbReference type="Proteomes" id="UP000037843">
    <property type="component" value="Unassembled WGS sequence"/>
</dbReference>
<evidence type="ECO:0000313" key="3">
    <source>
        <dbReference type="EMBL" id="KPG22813.1"/>
    </source>
</evidence>
<sequence>MAPQHDLEKPMDDPYSLVGDSWPSESENSYHTAKVAAEDASTAASVQSESATDAGSKMGDEHGKTADAVSSGYSAAARQLSEQSRNFTTISAWMEDAAVKVLDAKRHIRHLVRTATPEIRDALDSELHGTLVPPSSADLITKYHSDIATVASTLTADLDAIGHSLAGDPGASRSPSYTSVSTAPTPERPDPHMSAASYTGDPNAPAVEPQQLPPMPRAVSPSTAESPSGASAPSAPSAPAAPHSTLANLIGGQGSTPTGTPTTGTSTPHTSSPNTGTPSPQAHQPTERPNPPKPAGLPNIPNISLPDIAAAAETITTAVSSATAHQLSTAAPSTITPSTPASTGITPGVPGTSPTAPMTPMTPGLAPIGGGGGLATPAVTQPAPQAAPAAPPAASQQTPTRGPAADLNWIQRNYGLAPGVELPKPEPLSVPALFIVDLPEHMARLHRVLGTLRQAFDGAGWTPPLAVATIKKGLESRTVYVTADAISIHPEGVLLPSGVLPLDEIPNAPASSDLSGSIMVTDKIKSLIPRGWEVQSMLSTLPADENHQSPEQYQELVGAGKLLPCKVSRGRDDVEVGEAMRVFARAAIGSAGCSDLDVESSRLRGSRWVGVQPSGYLEVLGRWYLSDAAESMSEGRWGDAVYASEKYLGLVEPKSQAA</sequence>
<name>A0A7V8RXA3_9MYCO</name>
<evidence type="ECO:0000313" key="5">
    <source>
        <dbReference type="Proteomes" id="UP000037962"/>
    </source>
</evidence>
<feature type="compositionally biased region" description="Basic and acidic residues" evidence="1">
    <location>
        <begin position="1"/>
        <end position="12"/>
    </location>
</feature>
<dbReference type="Proteomes" id="UP000037962">
    <property type="component" value="Unassembled WGS sequence"/>
</dbReference>
<feature type="compositionally biased region" description="Low complexity" evidence="1">
    <location>
        <begin position="220"/>
        <end position="242"/>
    </location>
</feature>
<protein>
    <submittedName>
        <fullName evidence="2">Uncharacterized protein</fullName>
    </submittedName>
</protein>
<reference evidence="4 5" key="1">
    <citation type="submission" date="2015-09" db="EMBL/GenBank/DDBJ databases">
        <title>Genome Sequences of Mycobacterium immunogenum Isolates, Recuperated from a Chloraminated Drinking Water Distribution System Simulator Subjected to Episodes of Nitrification.</title>
        <authorList>
            <person name="Gomez-Alvarez V."/>
            <person name="Revetta R.P."/>
        </authorList>
    </citation>
    <scope>NUCLEOTIDE SEQUENCE [LARGE SCALE GENOMIC DNA]</scope>
    <source>
        <strain evidence="2 4">H008</strain>
        <strain evidence="3 5">H076</strain>
    </source>
</reference>
<comment type="caution">
    <text evidence="2">The sequence shown here is derived from an EMBL/GenBank/DDBJ whole genome shotgun (WGS) entry which is preliminary data.</text>
</comment>
<accession>A0A7V8RXA3</accession>
<feature type="region of interest" description="Disordered" evidence="1">
    <location>
        <begin position="1"/>
        <end position="70"/>
    </location>
</feature>
<dbReference type="AlphaFoldDB" id="A0A7V8RXA3"/>
<dbReference type="EMBL" id="LJFS01000066">
    <property type="protein sequence ID" value="KPG22813.1"/>
    <property type="molecule type" value="Genomic_DNA"/>
</dbReference>
<feature type="compositionally biased region" description="Low complexity" evidence="1">
    <location>
        <begin position="327"/>
        <end position="366"/>
    </location>
</feature>
<feature type="region of interest" description="Disordered" evidence="1">
    <location>
        <begin position="166"/>
        <end position="302"/>
    </location>
</feature>
<dbReference type="GeneID" id="45762661"/>
<evidence type="ECO:0000256" key="1">
    <source>
        <dbReference type="SAM" id="MobiDB-lite"/>
    </source>
</evidence>
<feature type="region of interest" description="Disordered" evidence="1">
    <location>
        <begin position="327"/>
        <end position="403"/>
    </location>
</feature>
<feature type="compositionally biased region" description="Polar residues" evidence="1">
    <location>
        <begin position="42"/>
        <end position="53"/>
    </location>
</feature>
<dbReference type="KEGG" id="miz:BAB75_01925"/>
<gene>
    <name evidence="2" type="ORF">AN908_09735</name>
    <name evidence="3" type="ORF">AN912_28760</name>
</gene>
<dbReference type="EMBL" id="LJFO01000004">
    <property type="protein sequence ID" value="KPG13070.1"/>
    <property type="molecule type" value="Genomic_DNA"/>
</dbReference>
<evidence type="ECO:0000313" key="4">
    <source>
        <dbReference type="Proteomes" id="UP000037843"/>
    </source>
</evidence>
<feature type="compositionally biased region" description="Low complexity" evidence="1">
    <location>
        <begin position="375"/>
        <end position="400"/>
    </location>
</feature>